<dbReference type="Proteomes" id="UP000487268">
    <property type="component" value="Unassembled WGS sequence"/>
</dbReference>
<dbReference type="EMBL" id="WEGH01000001">
    <property type="protein sequence ID" value="MQY03661.1"/>
    <property type="molecule type" value="Genomic_DNA"/>
</dbReference>
<accession>A0A7K0BR88</accession>
<reference evidence="2 3" key="1">
    <citation type="submission" date="2019-10" db="EMBL/GenBank/DDBJ databases">
        <title>Actinomadura rubteroloni sp. nov. and Actinomadura macrotermitis sp. nov., isolated from the gut of fungus growing-termite Macrotermes natalensis.</title>
        <authorList>
            <person name="Benndorf R."/>
            <person name="Martin K."/>
            <person name="Kuefner M."/>
            <person name="De Beer W."/>
            <person name="Kaster A.-K."/>
            <person name="Vollmers J."/>
            <person name="Poulsen M."/>
            <person name="Beemelmanns C."/>
        </authorList>
    </citation>
    <scope>NUCLEOTIDE SEQUENCE [LARGE SCALE GENOMIC DNA]</scope>
    <source>
        <strain evidence="2 3">RB68</strain>
    </source>
</reference>
<protein>
    <submittedName>
        <fullName evidence="2">Uncharacterized protein</fullName>
    </submittedName>
</protein>
<evidence type="ECO:0000313" key="2">
    <source>
        <dbReference type="EMBL" id="MQY03661.1"/>
    </source>
</evidence>
<feature type="compositionally biased region" description="Gly residues" evidence="1">
    <location>
        <begin position="510"/>
        <end position="524"/>
    </location>
</feature>
<name>A0A7K0BR88_9ACTN</name>
<keyword evidence="3" id="KW-1185">Reference proteome</keyword>
<gene>
    <name evidence="2" type="ORF">ACRB68_17060</name>
</gene>
<evidence type="ECO:0000256" key="1">
    <source>
        <dbReference type="SAM" id="MobiDB-lite"/>
    </source>
</evidence>
<feature type="region of interest" description="Disordered" evidence="1">
    <location>
        <begin position="505"/>
        <end position="524"/>
    </location>
</feature>
<organism evidence="2 3">
    <name type="scientific">Actinomadura macrotermitis</name>
    <dbReference type="NCBI Taxonomy" id="2585200"/>
    <lineage>
        <taxon>Bacteria</taxon>
        <taxon>Bacillati</taxon>
        <taxon>Actinomycetota</taxon>
        <taxon>Actinomycetes</taxon>
        <taxon>Streptosporangiales</taxon>
        <taxon>Thermomonosporaceae</taxon>
        <taxon>Actinomadura</taxon>
    </lineage>
</organism>
<proteinExistence type="predicted"/>
<dbReference type="AlphaFoldDB" id="A0A7K0BR88"/>
<dbReference type="OrthoDB" id="3276909at2"/>
<sequence length="524" mass="57649">MNTADLDMWERVRRYAVPRSMIERAAERRAAGDWRGACEAAGIRVHLRLGRIRRNHGREIAEAVEEDLLHLVPDLVRWHLPRRRTAGRYGGRGLVDPYHQLALAAYPQDGARKSLWLSAPRPPRESWRLTLAFGGGVTNRDWSGLRCLWDDRRTAGLLALEGGRDRAPFFEPDGRVRDAGLLPRGDPGPADPAARAEWITLLQEQGRLDEAATAVAGLAGILAADVATAKGWFRAVPWAAHKLGPALVRLLEAEPSGRLRLGYSTDHHGPTVSLAEDGGLRFAEYDRRTPEVATAWWHASPDLALVRAGRLTPEDLHPLVSRTLFPARAVPEGPTGPRPPRPPVPAKIRCRGETHEVWFENGELRTPGHTAQERQREDALAAFGGTVTGCFAVPRVWDDVRNPVPRELQEQCEELFSRMEHGDAEGVLRMLELGHDPAARYAPPHVPHGEAPSGMYPRRANPFLPAPVPYRHLALADLLPMHLALHKWPPSFRPLAAALGVRPPLVRGPQGAGVRGQDGGGSSG</sequence>
<comment type="caution">
    <text evidence="2">The sequence shown here is derived from an EMBL/GenBank/DDBJ whole genome shotgun (WGS) entry which is preliminary data.</text>
</comment>
<evidence type="ECO:0000313" key="3">
    <source>
        <dbReference type="Proteomes" id="UP000487268"/>
    </source>
</evidence>
<dbReference type="RefSeq" id="WP_153531534.1">
    <property type="nucleotide sequence ID" value="NZ_WEGH01000001.1"/>
</dbReference>